<keyword evidence="6" id="KW-0961">Cell wall biogenesis/degradation</keyword>
<dbReference type="GO" id="GO:0008360">
    <property type="term" value="P:regulation of cell shape"/>
    <property type="evidence" value="ECO:0007669"/>
    <property type="project" value="UniProtKB-KW"/>
</dbReference>
<keyword evidence="3" id="KW-0133">Cell shape</keyword>
<gene>
    <name evidence="7" type="ORF">COX15_00855</name>
</gene>
<dbReference type="AlphaFoldDB" id="A0A2H0ALV9"/>
<accession>A0A2H0ALV9</accession>
<keyword evidence="2" id="KW-0808">Transferase</keyword>
<proteinExistence type="inferred from homology"/>
<reference evidence="7 8" key="1">
    <citation type="submission" date="2017-09" db="EMBL/GenBank/DDBJ databases">
        <title>Depth-based differentiation of microbial function through sediment-hosted aquifers and enrichment of novel symbionts in the deep terrestrial subsurface.</title>
        <authorList>
            <person name="Probst A.J."/>
            <person name="Ladd B."/>
            <person name="Jarett J.K."/>
            <person name="Geller-Mcgrath D.E."/>
            <person name="Sieber C.M."/>
            <person name="Emerson J.B."/>
            <person name="Anantharaman K."/>
            <person name="Thomas B.C."/>
            <person name="Malmstrom R."/>
            <person name="Stieglmeier M."/>
            <person name="Klingl A."/>
            <person name="Woyke T."/>
            <person name="Ryan C.M."/>
            <person name="Banfield J.F."/>
        </authorList>
    </citation>
    <scope>NUCLEOTIDE SEQUENCE [LARGE SCALE GENOMIC DNA]</scope>
    <source>
        <strain evidence="7">CG23_combo_of_CG06-09_8_20_14_all_42_19</strain>
    </source>
</reference>
<dbReference type="Gene3D" id="3.40.630.30">
    <property type="match status" value="2"/>
</dbReference>
<evidence type="ECO:0000256" key="3">
    <source>
        <dbReference type="ARBA" id="ARBA00022960"/>
    </source>
</evidence>
<organism evidence="7 8">
    <name type="scientific">Candidatus Colwellbacteria bacterium CG23_combo_of_CG06-09_8_20_14_all_42_19</name>
    <dbReference type="NCBI Taxonomy" id="1974541"/>
    <lineage>
        <taxon>Bacteria</taxon>
        <taxon>Candidatus Colwelliibacteriota</taxon>
    </lineage>
</organism>
<dbReference type="PANTHER" id="PTHR36174:SF1">
    <property type="entry name" value="LIPID II:GLYCINE GLYCYLTRANSFERASE"/>
    <property type="match status" value="1"/>
</dbReference>
<evidence type="ECO:0000256" key="1">
    <source>
        <dbReference type="ARBA" id="ARBA00009943"/>
    </source>
</evidence>
<dbReference type="GO" id="GO:0016755">
    <property type="term" value="F:aminoacyltransferase activity"/>
    <property type="evidence" value="ECO:0007669"/>
    <property type="project" value="InterPro"/>
</dbReference>
<comment type="caution">
    <text evidence="7">The sequence shown here is derived from an EMBL/GenBank/DDBJ whole genome shotgun (WGS) entry which is preliminary data.</text>
</comment>
<name>A0A2H0ALV9_9BACT</name>
<dbReference type="Proteomes" id="UP000230007">
    <property type="component" value="Unassembled WGS sequence"/>
</dbReference>
<dbReference type="Pfam" id="PF02388">
    <property type="entry name" value="FemAB"/>
    <property type="match status" value="2"/>
</dbReference>
<sequence length="340" mass="39207">MLIIKEVSDKTSWEHFVLNQEEKTFLHSWNWGEFNASLGSKIFRLGIYDDGALVGVALIIKVSARRGTFLFCPQGPIFSDRFRPSVLNLQLLIDYLRDLAVEEGCDFIRMSPALENDKEGHELFKSLGFRAAPIHMHAELMWILDLSVSEEKLLKDMRKTTRYSIKKAERDGVRIIKDRNPEDVLKFNEIYKETAGRHHFTPYSLDYLKKEFDAFSPDDEIAVFFAEFKGEFIAGAIIVFYNGSAFYHQGASSSKYSQIPAAYLLQWEAIKEAKSRGCKLYNFWGISDECGNHPWAGLTLFKKGFGGFSKEYLPAQDLPLTPLYWISFIVEKIRKVRRHL</sequence>
<dbReference type="InterPro" id="IPR016181">
    <property type="entry name" value="Acyl_CoA_acyltransferase"/>
</dbReference>
<dbReference type="InterPro" id="IPR003447">
    <property type="entry name" value="FEMABX"/>
</dbReference>
<evidence type="ECO:0000256" key="2">
    <source>
        <dbReference type="ARBA" id="ARBA00022679"/>
    </source>
</evidence>
<evidence type="ECO:0000256" key="5">
    <source>
        <dbReference type="ARBA" id="ARBA00023315"/>
    </source>
</evidence>
<evidence type="ECO:0008006" key="9">
    <source>
        <dbReference type="Google" id="ProtNLM"/>
    </source>
</evidence>
<keyword evidence="5" id="KW-0012">Acyltransferase</keyword>
<protein>
    <recommendedName>
        <fullName evidence="9">Methicillin resistance protein</fullName>
    </recommendedName>
</protein>
<dbReference type="PROSITE" id="PS51191">
    <property type="entry name" value="FEMABX"/>
    <property type="match status" value="1"/>
</dbReference>
<comment type="similarity">
    <text evidence="1">Belongs to the FemABX family.</text>
</comment>
<evidence type="ECO:0000256" key="6">
    <source>
        <dbReference type="ARBA" id="ARBA00023316"/>
    </source>
</evidence>
<dbReference type="SUPFAM" id="SSF55729">
    <property type="entry name" value="Acyl-CoA N-acyltransferases (Nat)"/>
    <property type="match status" value="2"/>
</dbReference>
<dbReference type="InterPro" id="IPR050644">
    <property type="entry name" value="PG_Glycine_Bridge_Synth"/>
</dbReference>
<keyword evidence="4" id="KW-0573">Peptidoglycan synthesis</keyword>
<dbReference type="PANTHER" id="PTHR36174">
    <property type="entry name" value="LIPID II:GLYCINE GLYCYLTRANSFERASE"/>
    <property type="match status" value="1"/>
</dbReference>
<evidence type="ECO:0000313" key="7">
    <source>
        <dbReference type="EMBL" id="PIP46363.1"/>
    </source>
</evidence>
<evidence type="ECO:0000313" key="8">
    <source>
        <dbReference type="Proteomes" id="UP000230007"/>
    </source>
</evidence>
<evidence type="ECO:0000256" key="4">
    <source>
        <dbReference type="ARBA" id="ARBA00022984"/>
    </source>
</evidence>
<dbReference type="GO" id="GO:0009252">
    <property type="term" value="P:peptidoglycan biosynthetic process"/>
    <property type="evidence" value="ECO:0007669"/>
    <property type="project" value="UniProtKB-KW"/>
</dbReference>
<dbReference type="EMBL" id="PCSK01000017">
    <property type="protein sequence ID" value="PIP46363.1"/>
    <property type="molecule type" value="Genomic_DNA"/>
</dbReference>
<dbReference type="GO" id="GO:0071555">
    <property type="term" value="P:cell wall organization"/>
    <property type="evidence" value="ECO:0007669"/>
    <property type="project" value="UniProtKB-KW"/>
</dbReference>